<dbReference type="PANTHER" id="PTHR11699">
    <property type="entry name" value="ALDEHYDE DEHYDROGENASE-RELATED"/>
    <property type="match status" value="1"/>
</dbReference>
<keyword evidence="2 4" id="KW-0560">Oxidoreductase</keyword>
<comment type="similarity">
    <text evidence="1 4">Belongs to the aldehyde dehydrogenase family.</text>
</comment>
<name>A0A6B8WHI6_9CORY</name>
<dbReference type="InterPro" id="IPR016163">
    <property type="entry name" value="Ald_DH_C"/>
</dbReference>
<organism evidence="6 7">
    <name type="scientific">Corynebacterium occultum</name>
    <dbReference type="NCBI Taxonomy" id="2675219"/>
    <lineage>
        <taxon>Bacteria</taxon>
        <taxon>Bacillati</taxon>
        <taxon>Actinomycetota</taxon>
        <taxon>Actinomycetes</taxon>
        <taxon>Mycobacteriales</taxon>
        <taxon>Corynebacteriaceae</taxon>
        <taxon>Corynebacterium</taxon>
    </lineage>
</organism>
<dbReference type="Gene3D" id="3.40.309.10">
    <property type="entry name" value="Aldehyde Dehydrogenase, Chain A, domain 2"/>
    <property type="match status" value="1"/>
</dbReference>
<dbReference type="CDD" id="cd07106">
    <property type="entry name" value="ALDH_AldA-AAD23400"/>
    <property type="match status" value="1"/>
</dbReference>
<dbReference type="RefSeq" id="WP_156229606.1">
    <property type="nucleotide sequence ID" value="NZ_CP046455.1"/>
</dbReference>
<protein>
    <submittedName>
        <fullName evidence="6">Phenylacetaldehyde dehydrogenase</fullName>
        <ecNumber evidence="6">1.2.1.39</ecNumber>
    </submittedName>
</protein>
<feature type="active site" evidence="3">
    <location>
        <position position="241"/>
    </location>
</feature>
<evidence type="ECO:0000256" key="3">
    <source>
        <dbReference type="PROSITE-ProRule" id="PRU10007"/>
    </source>
</evidence>
<dbReference type="InterPro" id="IPR016160">
    <property type="entry name" value="Ald_DH_CS_CYS"/>
</dbReference>
<evidence type="ECO:0000259" key="5">
    <source>
        <dbReference type="Pfam" id="PF00171"/>
    </source>
</evidence>
<evidence type="ECO:0000313" key="7">
    <source>
        <dbReference type="Proteomes" id="UP000424462"/>
    </source>
</evidence>
<dbReference type="Proteomes" id="UP000424462">
    <property type="component" value="Chromosome"/>
</dbReference>
<evidence type="ECO:0000256" key="4">
    <source>
        <dbReference type="RuleBase" id="RU003345"/>
    </source>
</evidence>
<dbReference type="InterPro" id="IPR016161">
    <property type="entry name" value="Ald_DH/histidinol_DH"/>
</dbReference>
<evidence type="ECO:0000256" key="1">
    <source>
        <dbReference type="ARBA" id="ARBA00009986"/>
    </source>
</evidence>
<dbReference type="Gene3D" id="3.40.605.10">
    <property type="entry name" value="Aldehyde Dehydrogenase, Chain A, domain 1"/>
    <property type="match status" value="1"/>
</dbReference>
<proteinExistence type="inferred from homology"/>
<dbReference type="Pfam" id="PF00171">
    <property type="entry name" value="Aldedh"/>
    <property type="match status" value="1"/>
</dbReference>
<dbReference type="FunFam" id="3.40.605.10:FF:000007">
    <property type="entry name" value="NAD/NADP-dependent betaine aldehyde dehydrogenase"/>
    <property type="match status" value="1"/>
</dbReference>
<dbReference type="EMBL" id="CP046455">
    <property type="protein sequence ID" value="QGU05988.1"/>
    <property type="molecule type" value="Genomic_DNA"/>
</dbReference>
<dbReference type="AlphaFoldDB" id="A0A6B8WHI6"/>
<dbReference type="SUPFAM" id="SSF53720">
    <property type="entry name" value="ALDH-like"/>
    <property type="match status" value="1"/>
</dbReference>
<dbReference type="KEGG" id="cok:COCCU_00085"/>
<dbReference type="EC" id="1.2.1.39" evidence="6"/>
<feature type="domain" description="Aldehyde dehydrogenase" evidence="5">
    <location>
        <begin position="17"/>
        <end position="458"/>
    </location>
</feature>
<dbReference type="InterPro" id="IPR029510">
    <property type="entry name" value="Ald_DH_CS_GLU"/>
</dbReference>
<evidence type="ECO:0000256" key="2">
    <source>
        <dbReference type="ARBA" id="ARBA00023002"/>
    </source>
</evidence>
<keyword evidence="7" id="KW-1185">Reference proteome</keyword>
<dbReference type="PROSITE" id="PS00687">
    <property type="entry name" value="ALDEHYDE_DEHYDR_GLU"/>
    <property type="match status" value="1"/>
</dbReference>
<reference evidence="6 7" key="1">
    <citation type="submission" date="2019-11" db="EMBL/GenBank/DDBJ databases">
        <title>Complete genome sequence of Corynebacterium kalinowskii 1959, a novel Corynebacterium species isolated from soil of a small paddock in Vilsendorf, Germany.</title>
        <authorList>
            <person name="Schaffert L."/>
            <person name="Ruwe M."/>
            <person name="Milse J."/>
            <person name="Hanuschka K."/>
            <person name="Ortseifen V."/>
            <person name="Droste J."/>
            <person name="Brandt D."/>
            <person name="Schlueter L."/>
            <person name="Kutter Y."/>
            <person name="Vinke S."/>
            <person name="Viehoefer P."/>
            <person name="Jacob L."/>
            <person name="Luebke N.-C."/>
            <person name="Schulte-Berndt E."/>
            <person name="Hain C."/>
            <person name="Linder M."/>
            <person name="Schmidt P."/>
            <person name="Wollenschlaeger L."/>
            <person name="Luttermann T."/>
            <person name="Thieme E."/>
            <person name="Hassa J."/>
            <person name="Haak M."/>
            <person name="Wittchen M."/>
            <person name="Mentz A."/>
            <person name="Persicke M."/>
            <person name="Busche T."/>
            <person name="Ruckert C."/>
        </authorList>
    </citation>
    <scope>NUCLEOTIDE SEQUENCE [LARGE SCALE GENOMIC DNA]</scope>
    <source>
        <strain evidence="6 7">2039</strain>
    </source>
</reference>
<gene>
    <name evidence="6" type="primary">feaB1</name>
    <name evidence="6" type="ORF">COCCU_00085</name>
</gene>
<evidence type="ECO:0000313" key="6">
    <source>
        <dbReference type="EMBL" id="QGU05988.1"/>
    </source>
</evidence>
<sequence>MFSQLLEEIGATDPTHRAILDPATEEIIAYAPERSVADVDAAVEKARQAQKAWAGMGHAERSRLLLAAADAIDEQAEALAQLLSRENGKPLSGPNARMEVAQSSEWLRATAGFDTPGGVLVDDGKTRATISYEPIGVVGAIGPWNWPLMITIWQIAPSLRMGNTVVVKPSEYTPLSVMSLVHILNSVLPAGVLEVVPGGREVGARISEHADIGKIMFTGSIRTGRAIAAASADSLKRLTLELGGNDAAIVLDDCDPKQIAEDIFWGAFINTGQTCAAIKRLYVADNIYEEMCGALAEIARNVPMGPGTDENNLLGPLQNRQQYEIVARLVDTARNSGANILAGGEPVEAPGNFYPATIVTDIEPDNALVVEEQFGPALPVIRYSSIDQAVEWANSLEVGLGASVWSADRERALDVGRRVEAGTVWINSHAVPDPRIPFGGIKQSGYGLEFGAEGLKGVAVPKVFNG</sequence>
<dbReference type="InterPro" id="IPR016162">
    <property type="entry name" value="Ald_DH_N"/>
</dbReference>
<accession>A0A6B8WHI6</accession>
<dbReference type="InterPro" id="IPR044086">
    <property type="entry name" value="LUC3-like"/>
</dbReference>
<dbReference type="InterPro" id="IPR015590">
    <property type="entry name" value="Aldehyde_DH_dom"/>
</dbReference>
<dbReference type="GO" id="GO:0008957">
    <property type="term" value="F:phenylacetaldehyde dehydrogenase (NAD+) activity"/>
    <property type="evidence" value="ECO:0007669"/>
    <property type="project" value="UniProtKB-EC"/>
</dbReference>
<dbReference type="PROSITE" id="PS00070">
    <property type="entry name" value="ALDEHYDE_DEHYDR_CYS"/>
    <property type="match status" value="1"/>
</dbReference>